<keyword evidence="4" id="KW-0472">Membrane</keyword>
<proteinExistence type="predicted"/>
<dbReference type="GO" id="GO:0009306">
    <property type="term" value="P:protein secretion"/>
    <property type="evidence" value="ECO:0007669"/>
    <property type="project" value="InterPro"/>
</dbReference>
<sequence length="72" mass="7645">MIIQTGEVQFNGPIDQPLLLVEAIRDPAKTDDDVIAGIRIDGAADAPSINLFSEPAMDQQGVLSYLLTGFGT</sequence>
<accession>A0A1B6NSX9</accession>
<dbReference type="EMBL" id="AYSL01001059">
    <property type="protein sequence ID" value="KTF06590.1"/>
    <property type="molecule type" value="Genomic_DNA"/>
</dbReference>
<gene>
    <name evidence="6" type="ORF">MGSAQ_001912</name>
</gene>
<comment type="caution">
    <text evidence="6">The sequence shown here is derived from an EMBL/GenBank/DDBJ whole genome shotgun (WGS) entry which is preliminary data.</text>
</comment>
<evidence type="ECO:0000256" key="4">
    <source>
        <dbReference type="ARBA" id="ARBA00023136"/>
    </source>
</evidence>
<dbReference type="InterPro" id="IPR007452">
    <property type="entry name" value="TamB_C"/>
</dbReference>
<keyword evidence="3" id="KW-1133">Transmembrane helix</keyword>
<evidence type="ECO:0000259" key="5">
    <source>
        <dbReference type="Pfam" id="PF04357"/>
    </source>
</evidence>
<evidence type="ECO:0000313" key="6">
    <source>
        <dbReference type="EMBL" id="KTF06590.1"/>
    </source>
</evidence>
<organism evidence="6">
    <name type="scientific">marine sediment metagenome</name>
    <dbReference type="NCBI Taxonomy" id="412755"/>
    <lineage>
        <taxon>unclassified sequences</taxon>
        <taxon>metagenomes</taxon>
        <taxon>ecological metagenomes</taxon>
    </lineage>
</organism>
<dbReference type="AlphaFoldDB" id="A0A1B6NSX9"/>
<keyword evidence="2" id="KW-0812">Transmembrane</keyword>
<dbReference type="PANTHER" id="PTHR36985:SF1">
    <property type="entry name" value="TRANSLOCATION AND ASSEMBLY MODULE SUBUNIT TAMB"/>
    <property type="match status" value="1"/>
</dbReference>
<comment type="subcellular location">
    <subcellularLocation>
        <location evidence="1">Membrane</location>
        <topology evidence="1">Single-pass membrane protein</topology>
    </subcellularLocation>
</comment>
<protein>
    <submittedName>
        <fullName evidence="6">Protein containing DUF490</fullName>
    </submittedName>
</protein>
<evidence type="ECO:0000256" key="1">
    <source>
        <dbReference type="ARBA" id="ARBA00004167"/>
    </source>
</evidence>
<reference evidence="6" key="1">
    <citation type="submission" date="2013-11" db="EMBL/GenBank/DDBJ databases">
        <title>Microbial diversity, functional groups and degradation webs in Northern and Southern Mediterranean and Red Sea marine crude oil polluted sites.</title>
        <authorList>
            <person name="Daffonchio D."/>
            <person name="Mapelli F."/>
            <person name="Ferrer M."/>
            <person name="Richter M."/>
            <person name="Cherif A."/>
            <person name="Malkawi H.I."/>
            <person name="Yakimov M.M."/>
            <person name="Abdel-Fattah Y.R."/>
            <person name="Blaghen M."/>
            <person name="Golyshin P.N."/>
            <person name="Kalogerakis N."/>
            <person name="Boon N."/>
            <person name="Magagnini M."/>
            <person name="Fava F."/>
        </authorList>
    </citation>
    <scope>NUCLEOTIDE SEQUENCE</scope>
</reference>
<name>A0A1B6NSX9_9ZZZZ</name>
<dbReference type="GO" id="GO:0005886">
    <property type="term" value="C:plasma membrane"/>
    <property type="evidence" value="ECO:0007669"/>
    <property type="project" value="InterPro"/>
</dbReference>
<dbReference type="PANTHER" id="PTHR36985">
    <property type="entry name" value="TRANSLOCATION AND ASSEMBLY MODULE SUBUNIT TAMB"/>
    <property type="match status" value="1"/>
</dbReference>
<feature type="domain" description="Translocation and assembly module TamB C-terminal" evidence="5">
    <location>
        <begin position="3"/>
        <end position="70"/>
    </location>
</feature>
<dbReference type="Pfam" id="PF04357">
    <property type="entry name" value="TamB"/>
    <property type="match status" value="1"/>
</dbReference>
<evidence type="ECO:0000256" key="2">
    <source>
        <dbReference type="ARBA" id="ARBA00022692"/>
    </source>
</evidence>
<dbReference type="GO" id="GO:0097347">
    <property type="term" value="C:TAM protein secretion complex"/>
    <property type="evidence" value="ECO:0007669"/>
    <property type="project" value="TreeGrafter"/>
</dbReference>
<evidence type="ECO:0000256" key="3">
    <source>
        <dbReference type="ARBA" id="ARBA00022989"/>
    </source>
</evidence>